<sequence>MTKHTLVNYIEALLMVAKTSRAQHRSRLGVIAMCKAMRTLHSENGIPTAQSILVSKSQTGCSSRGMETTRSPTRKPEWPHSFASLWKRCRCELIKCQLCELVVPVRLKSKRFRLFLLHFCMPE</sequence>
<evidence type="ECO:0000313" key="1">
    <source>
        <dbReference type="EMBL" id="KAA0194042.1"/>
    </source>
</evidence>
<gene>
    <name evidence="1" type="ORF">FBUS_01077</name>
</gene>
<evidence type="ECO:0000313" key="2">
    <source>
        <dbReference type="Proteomes" id="UP000728185"/>
    </source>
</evidence>
<proteinExistence type="predicted"/>
<organism evidence="1 2">
    <name type="scientific">Fasciolopsis buskii</name>
    <dbReference type="NCBI Taxonomy" id="27845"/>
    <lineage>
        <taxon>Eukaryota</taxon>
        <taxon>Metazoa</taxon>
        <taxon>Spiralia</taxon>
        <taxon>Lophotrochozoa</taxon>
        <taxon>Platyhelminthes</taxon>
        <taxon>Trematoda</taxon>
        <taxon>Digenea</taxon>
        <taxon>Plagiorchiida</taxon>
        <taxon>Echinostomata</taxon>
        <taxon>Echinostomatoidea</taxon>
        <taxon>Fasciolidae</taxon>
        <taxon>Fasciolopsis</taxon>
    </lineage>
</organism>
<name>A0A8E0S1Y8_9TREM</name>
<reference evidence="1" key="1">
    <citation type="submission" date="2019-05" db="EMBL/GenBank/DDBJ databases">
        <title>Annotation for the trematode Fasciolopsis buski.</title>
        <authorList>
            <person name="Choi Y.-J."/>
        </authorList>
    </citation>
    <scope>NUCLEOTIDE SEQUENCE</scope>
    <source>
        <strain evidence="1">HT</strain>
        <tissue evidence="1">Whole worm</tissue>
    </source>
</reference>
<dbReference type="OrthoDB" id="10600714at2759"/>
<comment type="caution">
    <text evidence="1">The sequence shown here is derived from an EMBL/GenBank/DDBJ whole genome shotgun (WGS) entry which is preliminary data.</text>
</comment>
<keyword evidence="2" id="KW-1185">Reference proteome</keyword>
<accession>A0A8E0S1Y8</accession>
<dbReference type="EMBL" id="LUCM01004650">
    <property type="protein sequence ID" value="KAA0194042.1"/>
    <property type="molecule type" value="Genomic_DNA"/>
</dbReference>
<dbReference type="AlphaFoldDB" id="A0A8E0S1Y8"/>
<dbReference type="Proteomes" id="UP000728185">
    <property type="component" value="Unassembled WGS sequence"/>
</dbReference>
<protein>
    <submittedName>
        <fullName evidence="1">Uncharacterized protein</fullName>
    </submittedName>
</protein>